<evidence type="ECO:0000256" key="1">
    <source>
        <dbReference type="ARBA" id="ARBA00022737"/>
    </source>
</evidence>
<sequence length="119" mass="13603">MSAEGEREGLSYRLIGTEGNIGSWGHEYVRNLAGEIAQEYTKRQSEEAPIDDLMELVQQIVAFHMKHYAETEAVDLLMDVEDLDLLLEHVDKANFKRMCNYLTSAANMLNKYLPHVLIC</sequence>
<dbReference type="Proteomes" id="UP000489600">
    <property type="component" value="Unassembled WGS sequence"/>
</dbReference>
<name>A0A565BEY7_9BRAS</name>
<comment type="caution">
    <text evidence="3">The sequence shown here is derived from an EMBL/GenBank/DDBJ whole genome shotgun (WGS) entry which is preliminary data.</text>
</comment>
<feature type="domain" description="RPN1 N-terminal" evidence="2">
    <location>
        <begin position="2"/>
        <end position="110"/>
    </location>
</feature>
<dbReference type="GO" id="GO:0034515">
    <property type="term" value="C:proteasome storage granule"/>
    <property type="evidence" value="ECO:0007669"/>
    <property type="project" value="TreeGrafter"/>
</dbReference>
<protein>
    <recommendedName>
        <fullName evidence="2">RPN1 N-terminal domain-containing protein</fullName>
    </recommendedName>
</protein>
<proteinExistence type="predicted"/>
<dbReference type="InterPro" id="IPR040892">
    <property type="entry name" value="RPN1_N"/>
</dbReference>
<keyword evidence="1" id="KW-0677">Repeat</keyword>
<evidence type="ECO:0000259" key="2">
    <source>
        <dbReference type="Pfam" id="PF17781"/>
    </source>
</evidence>
<evidence type="ECO:0000313" key="3">
    <source>
        <dbReference type="EMBL" id="VVA99924.1"/>
    </source>
</evidence>
<dbReference type="Pfam" id="PF17781">
    <property type="entry name" value="RPN1_RPN2_N"/>
    <property type="match status" value="1"/>
</dbReference>
<dbReference type="GO" id="GO:0043161">
    <property type="term" value="P:proteasome-mediated ubiquitin-dependent protein catabolic process"/>
    <property type="evidence" value="ECO:0007669"/>
    <property type="project" value="TreeGrafter"/>
</dbReference>
<dbReference type="PANTHER" id="PTHR10943">
    <property type="entry name" value="26S PROTEASOME NON-ATPASE REGULATORY SUBUNIT"/>
    <property type="match status" value="1"/>
</dbReference>
<reference evidence="3" key="1">
    <citation type="submission" date="2019-07" db="EMBL/GenBank/DDBJ databases">
        <authorList>
            <person name="Dittberner H."/>
        </authorList>
    </citation>
    <scope>NUCLEOTIDE SEQUENCE [LARGE SCALE GENOMIC DNA]</scope>
</reference>
<organism evidence="3 4">
    <name type="scientific">Arabis nemorensis</name>
    <dbReference type="NCBI Taxonomy" id="586526"/>
    <lineage>
        <taxon>Eukaryota</taxon>
        <taxon>Viridiplantae</taxon>
        <taxon>Streptophyta</taxon>
        <taxon>Embryophyta</taxon>
        <taxon>Tracheophyta</taxon>
        <taxon>Spermatophyta</taxon>
        <taxon>Magnoliopsida</taxon>
        <taxon>eudicotyledons</taxon>
        <taxon>Gunneridae</taxon>
        <taxon>Pentapetalae</taxon>
        <taxon>rosids</taxon>
        <taxon>malvids</taxon>
        <taxon>Brassicales</taxon>
        <taxon>Brassicaceae</taxon>
        <taxon>Arabideae</taxon>
        <taxon>Arabis</taxon>
    </lineage>
</organism>
<gene>
    <name evidence="3" type="ORF">ANE_LOCUS10369</name>
</gene>
<dbReference type="PANTHER" id="PTHR10943:SF1">
    <property type="entry name" value="26S PROTEASOME NON-ATPASE REGULATORY SUBUNIT 2"/>
    <property type="match status" value="1"/>
</dbReference>
<dbReference type="OrthoDB" id="1721204at2759"/>
<evidence type="ECO:0000313" key="4">
    <source>
        <dbReference type="Proteomes" id="UP000489600"/>
    </source>
</evidence>
<keyword evidence="4" id="KW-1185">Reference proteome</keyword>
<dbReference type="AlphaFoldDB" id="A0A565BEY7"/>
<dbReference type="GO" id="GO:0008540">
    <property type="term" value="C:proteasome regulatory particle, base subcomplex"/>
    <property type="evidence" value="ECO:0007669"/>
    <property type="project" value="TreeGrafter"/>
</dbReference>
<accession>A0A565BEY7</accession>
<dbReference type="EMBL" id="CABITT030000003">
    <property type="protein sequence ID" value="VVA99924.1"/>
    <property type="molecule type" value="Genomic_DNA"/>
</dbReference>
<dbReference type="GO" id="GO:0005634">
    <property type="term" value="C:nucleus"/>
    <property type="evidence" value="ECO:0007669"/>
    <property type="project" value="TreeGrafter"/>
</dbReference>